<dbReference type="KEGG" id="qsa:O6P43_002240"/>
<evidence type="ECO:0000313" key="2">
    <source>
        <dbReference type="Proteomes" id="UP001163823"/>
    </source>
</evidence>
<sequence length="140" mass="15468">MNAAAMDLRLSALESRMDMMDARITGLDASLKAMKVSLDLKYASIGTLLLILKENNLELRNNFDARFQAVMDAISSLALKVSPGECSKQQSLVRVREPVLPSPSTSCQNPNLHQPLTLTAEVDKLKIVISPRTPRKETIF</sequence>
<evidence type="ECO:0000313" key="1">
    <source>
        <dbReference type="EMBL" id="KAJ7978761.1"/>
    </source>
</evidence>
<dbReference type="Proteomes" id="UP001163823">
    <property type="component" value="Chromosome 2"/>
</dbReference>
<organism evidence="1 2">
    <name type="scientific">Quillaja saponaria</name>
    <name type="common">Soap bark tree</name>
    <dbReference type="NCBI Taxonomy" id="32244"/>
    <lineage>
        <taxon>Eukaryota</taxon>
        <taxon>Viridiplantae</taxon>
        <taxon>Streptophyta</taxon>
        <taxon>Embryophyta</taxon>
        <taxon>Tracheophyta</taxon>
        <taxon>Spermatophyta</taxon>
        <taxon>Magnoliopsida</taxon>
        <taxon>eudicotyledons</taxon>
        <taxon>Gunneridae</taxon>
        <taxon>Pentapetalae</taxon>
        <taxon>rosids</taxon>
        <taxon>fabids</taxon>
        <taxon>Fabales</taxon>
        <taxon>Quillajaceae</taxon>
        <taxon>Quillaja</taxon>
    </lineage>
</organism>
<keyword evidence="2" id="KW-1185">Reference proteome</keyword>
<comment type="caution">
    <text evidence="1">The sequence shown here is derived from an EMBL/GenBank/DDBJ whole genome shotgun (WGS) entry which is preliminary data.</text>
</comment>
<proteinExistence type="predicted"/>
<dbReference type="AlphaFoldDB" id="A0AAD7QC11"/>
<reference evidence="1" key="1">
    <citation type="journal article" date="2023" name="Science">
        <title>Elucidation of the pathway for biosynthesis of saponin adjuvants from the soapbark tree.</title>
        <authorList>
            <person name="Reed J."/>
            <person name="Orme A."/>
            <person name="El-Demerdash A."/>
            <person name="Owen C."/>
            <person name="Martin L.B.B."/>
            <person name="Misra R.C."/>
            <person name="Kikuchi S."/>
            <person name="Rejzek M."/>
            <person name="Martin A.C."/>
            <person name="Harkess A."/>
            <person name="Leebens-Mack J."/>
            <person name="Louveau T."/>
            <person name="Stephenson M.J."/>
            <person name="Osbourn A."/>
        </authorList>
    </citation>
    <scope>NUCLEOTIDE SEQUENCE</scope>
    <source>
        <strain evidence="1">S10</strain>
    </source>
</reference>
<gene>
    <name evidence="1" type="ORF">O6P43_002240</name>
</gene>
<accession>A0AAD7QC11</accession>
<dbReference type="EMBL" id="JARAOO010000002">
    <property type="protein sequence ID" value="KAJ7978761.1"/>
    <property type="molecule type" value="Genomic_DNA"/>
</dbReference>
<protein>
    <submittedName>
        <fullName evidence="1">Uncharacterized protein</fullName>
    </submittedName>
</protein>
<name>A0AAD7QC11_QUISA</name>